<dbReference type="NCBIfam" id="TIGR01764">
    <property type="entry name" value="excise"/>
    <property type="match status" value="1"/>
</dbReference>
<dbReference type="STRING" id="880072.Desac_0882"/>
<reference evidence="3" key="2">
    <citation type="submission" date="2011-03" db="EMBL/GenBank/DDBJ databases">
        <title>The complete genome of Desulfobacca acetoxidans DSM 11109.</title>
        <authorList>
            <consortium name="US DOE Joint Genome Institute (JGI-PGF)"/>
            <person name="Lucas S."/>
            <person name="Copeland A."/>
            <person name="Lapidus A."/>
            <person name="Bruce D."/>
            <person name="Goodwin L."/>
            <person name="Pitluck S."/>
            <person name="Peters L."/>
            <person name="Kyrpides N."/>
            <person name="Mavromatis K."/>
            <person name="Ivanova N."/>
            <person name="Ovchinnikova G."/>
            <person name="Teshima H."/>
            <person name="Detter J.C."/>
            <person name="Han C."/>
            <person name="Land M."/>
            <person name="Hauser L."/>
            <person name="Markowitz V."/>
            <person name="Cheng J.-F."/>
            <person name="Hugenholtz P."/>
            <person name="Woyke T."/>
            <person name="Wu D."/>
            <person name="Spring S."/>
            <person name="Schueler E."/>
            <person name="Brambilla E."/>
            <person name="Klenk H.-P."/>
            <person name="Eisen J.A."/>
        </authorList>
    </citation>
    <scope>NUCLEOTIDE SEQUENCE [LARGE SCALE GENOMIC DNA]</scope>
    <source>
        <strain evidence="3">ATCC 700848 / DSM 11109 / ASRB2</strain>
    </source>
</reference>
<dbReference type="RefSeq" id="WP_013705871.1">
    <property type="nucleotide sequence ID" value="NC_015388.1"/>
</dbReference>
<protein>
    <submittedName>
        <fullName evidence="2">DNA binding domain protein, excisionase family</fullName>
    </submittedName>
</protein>
<dbReference type="InterPro" id="IPR010093">
    <property type="entry name" value="SinI_DNA-bd"/>
</dbReference>
<keyword evidence="3" id="KW-1185">Reference proteome</keyword>
<organism evidence="2 3">
    <name type="scientific">Desulfobacca acetoxidans (strain ATCC 700848 / DSM 11109 / ASRB2)</name>
    <dbReference type="NCBI Taxonomy" id="880072"/>
    <lineage>
        <taxon>Bacteria</taxon>
        <taxon>Pseudomonadati</taxon>
        <taxon>Thermodesulfobacteriota</taxon>
        <taxon>Desulfobaccia</taxon>
        <taxon>Desulfobaccales</taxon>
        <taxon>Desulfobaccaceae</taxon>
        <taxon>Desulfobacca</taxon>
    </lineage>
</organism>
<dbReference type="HOGENOM" id="CLU_2616212_0_0_7"/>
<accession>F2NGY7</accession>
<dbReference type="eggNOG" id="COG3311">
    <property type="taxonomic scope" value="Bacteria"/>
</dbReference>
<dbReference type="GO" id="GO:0003677">
    <property type="term" value="F:DNA binding"/>
    <property type="evidence" value="ECO:0007669"/>
    <property type="project" value="InterPro"/>
</dbReference>
<dbReference type="Pfam" id="PF12728">
    <property type="entry name" value="HTH_17"/>
    <property type="match status" value="1"/>
</dbReference>
<gene>
    <name evidence="2" type="ordered locus">Desac_0882</name>
</gene>
<sequence>MENSNVTLPKLLRPAELSDHLGVPKPTIYSWVRRGDIPFVKLGGLVRFDPGEIHDWLKERKHPAWKKLLFLREAPSIG</sequence>
<feature type="domain" description="Helix-turn-helix" evidence="1">
    <location>
        <begin position="11"/>
        <end position="60"/>
    </location>
</feature>
<evidence type="ECO:0000313" key="2">
    <source>
        <dbReference type="EMBL" id="AEB08758.1"/>
    </source>
</evidence>
<dbReference type="SUPFAM" id="SSF46955">
    <property type="entry name" value="Putative DNA-binding domain"/>
    <property type="match status" value="1"/>
</dbReference>
<dbReference type="KEGG" id="dao:Desac_0882"/>
<dbReference type="OrthoDB" id="9800023at2"/>
<dbReference type="InterPro" id="IPR009061">
    <property type="entry name" value="DNA-bd_dom_put_sf"/>
</dbReference>
<dbReference type="Proteomes" id="UP000000483">
    <property type="component" value="Chromosome"/>
</dbReference>
<proteinExistence type="predicted"/>
<dbReference type="AlphaFoldDB" id="F2NGY7"/>
<evidence type="ECO:0000313" key="3">
    <source>
        <dbReference type="Proteomes" id="UP000000483"/>
    </source>
</evidence>
<reference evidence="2 3" key="1">
    <citation type="journal article" date="2011" name="Stand. Genomic Sci.">
        <title>Complete genome sequence of the acetate-degrading sulfate reducer Desulfobacca acetoxidans type strain (ASRB2).</title>
        <authorList>
            <person name="Goker M."/>
            <person name="Teshima H."/>
            <person name="Lapidus A."/>
            <person name="Nolan M."/>
            <person name="Lucas S."/>
            <person name="Hammon N."/>
            <person name="Deshpande S."/>
            <person name="Cheng J.F."/>
            <person name="Tapia R."/>
            <person name="Han C."/>
            <person name="Goodwin L."/>
            <person name="Pitluck S."/>
            <person name="Huntemann M."/>
            <person name="Liolios K."/>
            <person name="Ivanova N."/>
            <person name="Pagani I."/>
            <person name="Mavromatis K."/>
            <person name="Ovchinikova G."/>
            <person name="Pati A."/>
            <person name="Chen A."/>
            <person name="Palaniappan K."/>
            <person name="Land M."/>
            <person name="Hauser L."/>
            <person name="Brambilla E.M."/>
            <person name="Rohde M."/>
            <person name="Spring S."/>
            <person name="Detter J.C."/>
            <person name="Woyke T."/>
            <person name="Bristow J."/>
            <person name="Eisen J.A."/>
            <person name="Markowitz V."/>
            <person name="Hugenholtz P."/>
            <person name="Kyrpides N.C."/>
            <person name="Klenk H.P."/>
        </authorList>
    </citation>
    <scope>NUCLEOTIDE SEQUENCE [LARGE SCALE GENOMIC DNA]</scope>
    <source>
        <strain evidence="3">ATCC 700848 / DSM 11109 / ASRB2</strain>
    </source>
</reference>
<name>F2NGY7_DESAR</name>
<dbReference type="EMBL" id="CP002629">
    <property type="protein sequence ID" value="AEB08758.1"/>
    <property type="molecule type" value="Genomic_DNA"/>
</dbReference>
<dbReference type="Gene3D" id="1.10.10.10">
    <property type="entry name" value="Winged helix-like DNA-binding domain superfamily/Winged helix DNA-binding domain"/>
    <property type="match status" value="1"/>
</dbReference>
<evidence type="ECO:0000259" key="1">
    <source>
        <dbReference type="Pfam" id="PF12728"/>
    </source>
</evidence>
<dbReference type="InterPro" id="IPR036388">
    <property type="entry name" value="WH-like_DNA-bd_sf"/>
</dbReference>
<dbReference type="InterPro" id="IPR041657">
    <property type="entry name" value="HTH_17"/>
</dbReference>